<protein>
    <submittedName>
        <fullName evidence="1">Uncharacterized protein</fullName>
    </submittedName>
</protein>
<dbReference type="EMBL" id="BT122403">
    <property type="protein sequence ID" value="ADE75784.1"/>
    <property type="molecule type" value="mRNA"/>
</dbReference>
<name>D5A8B5_PICSI</name>
<sequence length="239" mass="26887">MVLWEVTLATAYVLGLKRTYKLALRLQRRLITQRHPTLRQFVQRRTRAVFDVVLRVHKKIRDRDTEMGNRLGNWILRRLDQVKPLANIRGDPPSKLLPHLISTSTKTVQSKPHAGLSSFSGEHSMLGESVHRGLLAKVMPVPKACRGILASVRKPSNNDGGILFNAGVFRRSLPSMALRLWWQPVRHTIVGARLCRHMSFSSPHPSVPSPLSVPSLLSQFNPKGGGLIRKDIAAWLEQS</sequence>
<dbReference type="AlphaFoldDB" id="D5A8B5"/>
<evidence type="ECO:0000313" key="1">
    <source>
        <dbReference type="EMBL" id="ADE75784.1"/>
    </source>
</evidence>
<dbReference type="PANTHER" id="PTHR35998">
    <property type="entry name" value="OS02G0127900 PROTEIN"/>
    <property type="match status" value="1"/>
</dbReference>
<accession>D5A8B5</accession>
<dbReference type="PANTHER" id="PTHR35998:SF1">
    <property type="entry name" value="OS02G0127900 PROTEIN"/>
    <property type="match status" value="1"/>
</dbReference>
<reference evidence="1" key="1">
    <citation type="submission" date="2010-04" db="EMBL/GenBank/DDBJ databases">
        <authorList>
            <person name="Reid K.E."/>
            <person name="Liao N."/>
            <person name="Chan S."/>
            <person name="Docking R."/>
            <person name="Taylor G."/>
            <person name="Moore R."/>
            <person name="Mayo M."/>
            <person name="Munro S."/>
            <person name="King J."/>
            <person name="Yanchuk A."/>
            <person name="Holt R."/>
            <person name="Jones S."/>
            <person name="Marra M."/>
            <person name="Ritland C.E."/>
            <person name="Ritland K."/>
            <person name="Bohlmann J."/>
        </authorList>
    </citation>
    <scope>NUCLEOTIDE SEQUENCE</scope>
    <source>
        <tissue evidence="1">Buds collected with no treatment. Collection October 2007</tissue>
    </source>
</reference>
<organism evidence="1">
    <name type="scientific">Picea sitchensis</name>
    <name type="common">Sitka spruce</name>
    <name type="synonym">Pinus sitchensis</name>
    <dbReference type="NCBI Taxonomy" id="3332"/>
    <lineage>
        <taxon>Eukaryota</taxon>
        <taxon>Viridiplantae</taxon>
        <taxon>Streptophyta</taxon>
        <taxon>Embryophyta</taxon>
        <taxon>Tracheophyta</taxon>
        <taxon>Spermatophyta</taxon>
        <taxon>Pinopsida</taxon>
        <taxon>Pinidae</taxon>
        <taxon>Conifers I</taxon>
        <taxon>Pinales</taxon>
        <taxon>Pinaceae</taxon>
        <taxon>Picea</taxon>
    </lineage>
</organism>
<proteinExistence type="evidence at transcript level"/>